<gene>
    <name evidence="2" type="ORF">CLH62_20315</name>
</gene>
<sequence length="206" mass="23203">MPPDEEQRLQALHSTHLLDTPSEERFDRLTRLAKQLFDVPIALVSLVDSERQWFKSREGLGACETDRGISFCGHAILGSEIFEITNATRDARFSDNPLVKGDPHIRFYAGAPLRIDGYGIGTLCIIDTRPRQLDNDQRRALRDLADVVESELKKVNQVRQSEELARLSRVASQTTNGVIMTDMEGRVDRGKSTFYKVVFGLSGQLQ</sequence>
<dbReference type="PANTHER" id="PTHR43102:SF2">
    <property type="entry name" value="GAF DOMAIN-CONTAINING PROTEIN"/>
    <property type="match status" value="1"/>
</dbReference>
<proteinExistence type="predicted"/>
<dbReference type="SMART" id="SM00065">
    <property type="entry name" value="GAF"/>
    <property type="match status" value="1"/>
</dbReference>
<name>A0A2G1VA99_9GAMM</name>
<dbReference type="Gene3D" id="3.30.450.40">
    <property type="match status" value="1"/>
</dbReference>
<evidence type="ECO:0000313" key="2">
    <source>
        <dbReference type="EMBL" id="PHQ23678.1"/>
    </source>
</evidence>
<feature type="domain" description="GAF" evidence="1">
    <location>
        <begin position="21"/>
        <end position="162"/>
    </location>
</feature>
<dbReference type="RefSeq" id="WP_099620044.1">
    <property type="nucleotide sequence ID" value="NZ_KZ319345.1"/>
</dbReference>
<organism evidence="2 3">
    <name type="scientific">Marinobacter guineae</name>
    <dbReference type="NCBI Taxonomy" id="432303"/>
    <lineage>
        <taxon>Bacteria</taxon>
        <taxon>Pseudomonadati</taxon>
        <taxon>Pseudomonadota</taxon>
        <taxon>Gammaproteobacteria</taxon>
        <taxon>Pseudomonadales</taxon>
        <taxon>Marinobacteraceae</taxon>
        <taxon>Marinobacter</taxon>
    </lineage>
</organism>
<keyword evidence="3" id="KW-1185">Reference proteome</keyword>
<protein>
    <recommendedName>
        <fullName evidence="1">GAF domain-containing protein</fullName>
    </recommendedName>
</protein>
<dbReference type="InterPro" id="IPR029016">
    <property type="entry name" value="GAF-like_dom_sf"/>
</dbReference>
<dbReference type="SUPFAM" id="SSF55781">
    <property type="entry name" value="GAF domain-like"/>
    <property type="match status" value="1"/>
</dbReference>
<dbReference type="Proteomes" id="UP000229044">
    <property type="component" value="Unassembled WGS sequence"/>
</dbReference>
<evidence type="ECO:0000313" key="3">
    <source>
        <dbReference type="Proteomes" id="UP000229044"/>
    </source>
</evidence>
<dbReference type="OrthoDB" id="9812358at2"/>
<dbReference type="InterPro" id="IPR003018">
    <property type="entry name" value="GAF"/>
</dbReference>
<comment type="caution">
    <text evidence="2">The sequence shown here is derived from an EMBL/GenBank/DDBJ whole genome shotgun (WGS) entry which is preliminary data.</text>
</comment>
<accession>A0A2G1VA99</accession>
<evidence type="ECO:0000259" key="1">
    <source>
        <dbReference type="SMART" id="SM00065"/>
    </source>
</evidence>
<dbReference type="EMBL" id="NTFI01000013">
    <property type="protein sequence ID" value="PHQ23678.1"/>
    <property type="molecule type" value="Genomic_DNA"/>
</dbReference>
<reference evidence="2 3" key="1">
    <citation type="submission" date="2017-09" db="EMBL/GenBank/DDBJ databases">
        <title>The draft genome sequences of Marinobacter guineae M3B.</title>
        <authorList>
            <person name="Cao J."/>
        </authorList>
    </citation>
    <scope>NUCLEOTIDE SEQUENCE [LARGE SCALE GENOMIC DNA]</scope>
    <source>
        <strain evidence="2 3">M3B</strain>
    </source>
</reference>
<dbReference type="AlphaFoldDB" id="A0A2G1VA99"/>
<dbReference type="Pfam" id="PF01590">
    <property type="entry name" value="GAF"/>
    <property type="match status" value="1"/>
</dbReference>
<dbReference type="PANTHER" id="PTHR43102">
    <property type="entry name" value="SLR1143 PROTEIN"/>
    <property type="match status" value="1"/>
</dbReference>